<dbReference type="EMBL" id="AOTZ01000009">
    <property type="protein sequence ID" value="EZP75377.1"/>
    <property type="molecule type" value="Genomic_DNA"/>
</dbReference>
<evidence type="ECO:0008006" key="3">
    <source>
        <dbReference type="Google" id="ProtNLM"/>
    </source>
</evidence>
<organism evidence="1 2">
    <name type="scientific">Parageobacillus genomosp. 1</name>
    <dbReference type="NCBI Taxonomy" id="1295642"/>
    <lineage>
        <taxon>Bacteria</taxon>
        <taxon>Bacillati</taxon>
        <taxon>Bacillota</taxon>
        <taxon>Bacilli</taxon>
        <taxon>Bacillales</taxon>
        <taxon>Anoxybacillaceae</taxon>
        <taxon>Parageobacillus</taxon>
    </lineage>
</organism>
<evidence type="ECO:0000313" key="1">
    <source>
        <dbReference type="EMBL" id="EZP75377.1"/>
    </source>
</evidence>
<proteinExistence type="predicted"/>
<evidence type="ECO:0000313" key="2">
    <source>
        <dbReference type="Proteomes" id="UP000023566"/>
    </source>
</evidence>
<reference evidence="1 2" key="1">
    <citation type="journal article" date="2014" name="Appl. Microbiol. Biotechnol.">
        <title>Transformable facultative thermophile Geobacillus stearothermophilus NUB3621 as a host strain for metabolic engineering.</title>
        <authorList>
            <person name="Blanchard K."/>
            <person name="Robic S."/>
            <person name="Matsumura I."/>
        </authorList>
    </citation>
    <scope>NUCLEOTIDE SEQUENCE [LARGE SCALE GENOMIC DNA]</scope>
    <source>
        <strain evidence="1 2">NUB3621</strain>
    </source>
</reference>
<gene>
    <name evidence="1" type="ORF">H839_17793</name>
</gene>
<dbReference type="Proteomes" id="UP000023566">
    <property type="component" value="Chromosome"/>
</dbReference>
<accession>A0ABC9VB89</accession>
<name>A0ABC9VB89_9BACL</name>
<sequence length="55" mass="6551">MKQFFESVIKIMPDEIRGESIHAFVVLKDICRMPEVVHFKIQKHQLKNLISVRRS</sequence>
<protein>
    <recommendedName>
        <fullName evidence="3">Transposase</fullName>
    </recommendedName>
</protein>
<dbReference type="AlphaFoldDB" id="A0ABC9VB89"/>
<comment type="caution">
    <text evidence="1">The sequence shown here is derived from an EMBL/GenBank/DDBJ whole genome shotgun (WGS) entry which is preliminary data.</text>
</comment>
<keyword evidence="2" id="KW-1185">Reference proteome</keyword>